<proteinExistence type="predicted"/>
<evidence type="ECO:0000313" key="2">
    <source>
        <dbReference type="EMBL" id="MEL1249016.1"/>
    </source>
</evidence>
<protein>
    <recommendedName>
        <fullName evidence="1">HYR-like domain-containing protein</fullName>
    </recommendedName>
</protein>
<dbReference type="Proteomes" id="UP001393056">
    <property type="component" value="Unassembled WGS sequence"/>
</dbReference>
<organism evidence="2 3">
    <name type="scientific">Flavobacterium helocola</name>
    <dbReference type="NCBI Taxonomy" id="3139139"/>
    <lineage>
        <taxon>Bacteria</taxon>
        <taxon>Pseudomonadati</taxon>
        <taxon>Bacteroidota</taxon>
        <taxon>Flavobacteriia</taxon>
        <taxon>Flavobacteriales</taxon>
        <taxon>Flavobacteriaceae</taxon>
        <taxon>Flavobacterium</taxon>
    </lineage>
</organism>
<keyword evidence="3" id="KW-1185">Reference proteome</keyword>
<sequence length="803" mass="86191">MNTKNYSKVVNFSGKNLILIILLSLSFTIHSQVRVNFTPREAIASPSTSIYNIKGDFTIIGNTNLTLNNYDVNEPNSNNNMVYVDVDGNSNTFNSSSANLTFSTENGAIPECSKIVFAGLYWTGRASDGSNSPDTFNVTKNSVTKTLNKRKVQLKGPSAATYTEITAGTNDIYYPQTNDGFMYSAFAEITEYVKTNGLGQYTVADIALVEGNGGGTGYYGGWGIIVVYENSKMKWRDITVFDGHAYVQGSTTVSHQIPISGFNAVQTGQVNIKLGLMAGEGDRSISGDYFNILRSSDNNWQALNHTGNATNNFFNSSIQTGGNTRSPNLVNNTGLDISMFNIPNPGNTVIANNQTSTTLRYGSTQDTYVIFMAAMAVDAYIPDPEGVMSLVTINGLPATSTTTVTPGQEIEYSIKILNEGTESINNTQIKIQLPYTTTFVNGSQSGIINFSPLPTPNNVYFNPSDGPSGSLIWDIGTLPVPSTPTTVLGELKYKVKITEDCFLLKNTNCVPSASLYGFINGVGAVTGIQIINKPFIQGYVSSGLCLGDPILDAITTTIDATNFINQNCQNTNTELVFNYCSPISQVPFNSIASNYPIGTQFYNSYPVTGNTMEYTSSNPFPNTLGSFDYYAVPPNTNGCYYTLQIIIVGNPTITSPQAVNIVGCSTNAITGLPFSTTPVSITLQDFINIGGSVSNNSLSYTISYVDVITGSCPTVVNRSYTLTTSCVTTNLTQVFTIERPDFTMPENTASTVACAADIVAPLVPVVTDNCDNVLVASAPVISAAPTCEGTVTYTYTFTDCEGN</sequence>
<dbReference type="InterPro" id="IPR057078">
    <property type="entry name" value="HYR-4C"/>
</dbReference>
<dbReference type="NCBIfam" id="TIGR01451">
    <property type="entry name" value="B_ant_repeat"/>
    <property type="match status" value="1"/>
</dbReference>
<evidence type="ECO:0000313" key="3">
    <source>
        <dbReference type="Proteomes" id="UP001393056"/>
    </source>
</evidence>
<evidence type="ECO:0000259" key="1">
    <source>
        <dbReference type="Pfam" id="PF23237"/>
    </source>
</evidence>
<reference evidence="2 3" key="1">
    <citation type="submission" date="2024-04" db="EMBL/GenBank/DDBJ databases">
        <title>Flavobacterium sp. DGU41 16S ribosomal RNA gene Genome sequencing and assembly.</title>
        <authorList>
            <person name="Park S."/>
        </authorList>
    </citation>
    <scope>NUCLEOTIDE SEQUENCE [LARGE SCALE GENOMIC DNA]</scope>
    <source>
        <strain evidence="2 3">DGU41</strain>
    </source>
</reference>
<dbReference type="InterPro" id="IPR047589">
    <property type="entry name" value="DUF11_rpt"/>
</dbReference>
<comment type="caution">
    <text evidence="2">The sequence shown here is derived from an EMBL/GenBank/DDBJ whole genome shotgun (WGS) entry which is preliminary data.</text>
</comment>
<name>A0ABU9I9B5_9FLAO</name>
<dbReference type="RefSeq" id="WP_341683887.1">
    <property type="nucleotide sequence ID" value="NZ_JBBYHT010000009.1"/>
</dbReference>
<accession>A0ABU9I9B5</accession>
<dbReference type="EMBL" id="JBBYHT010000009">
    <property type="protein sequence ID" value="MEL1249016.1"/>
    <property type="molecule type" value="Genomic_DNA"/>
</dbReference>
<feature type="domain" description="HYR-like" evidence="1">
    <location>
        <begin position="742"/>
        <end position="803"/>
    </location>
</feature>
<gene>
    <name evidence="2" type="ORF">AAEO58_13265</name>
</gene>
<dbReference type="Pfam" id="PF23237">
    <property type="entry name" value="HYR_4C"/>
    <property type="match status" value="1"/>
</dbReference>
<feature type="non-terminal residue" evidence="2">
    <location>
        <position position="803"/>
    </location>
</feature>